<reference evidence="7 8" key="1">
    <citation type="journal article" date="2016" name="Nat. Commun.">
        <title>Thousands of microbial genomes shed light on interconnected biogeochemical processes in an aquifer system.</title>
        <authorList>
            <person name="Anantharaman K."/>
            <person name="Brown C.T."/>
            <person name="Hug L.A."/>
            <person name="Sharon I."/>
            <person name="Castelle C.J."/>
            <person name="Probst A.J."/>
            <person name="Thomas B.C."/>
            <person name="Singh A."/>
            <person name="Wilkins M.J."/>
            <person name="Karaoz U."/>
            <person name="Brodie E.L."/>
            <person name="Williams K.H."/>
            <person name="Hubbard S.S."/>
            <person name="Banfield J.F."/>
        </authorList>
    </citation>
    <scope>NUCLEOTIDE SEQUENCE [LARGE SCALE GENOMIC DNA]</scope>
</reference>
<keyword evidence="4" id="KW-0547">Nucleotide-binding</keyword>
<dbReference type="Gene3D" id="3.30.1490.20">
    <property type="entry name" value="ATP-grasp fold, A domain"/>
    <property type="match status" value="1"/>
</dbReference>
<proteinExistence type="inferred from homology"/>
<dbReference type="Gene3D" id="3.30.470.20">
    <property type="entry name" value="ATP-grasp fold, B domain"/>
    <property type="match status" value="1"/>
</dbReference>
<evidence type="ECO:0000256" key="3">
    <source>
        <dbReference type="ARBA" id="ARBA00023316"/>
    </source>
</evidence>
<dbReference type="InterPro" id="IPR011761">
    <property type="entry name" value="ATP-grasp"/>
</dbReference>
<evidence type="ECO:0000259" key="6">
    <source>
        <dbReference type="PROSITE" id="PS50975"/>
    </source>
</evidence>
<comment type="similarity">
    <text evidence="1">Belongs to the D-alanine--D-alanine ligase family.</text>
</comment>
<dbReference type="Gene3D" id="3.40.50.20">
    <property type="match status" value="1"/>
</dbReference>
<evidence type="ECO:0000313" key="7">
    <source>
        <dbReference type="EMBL" id="OGM04220.1"/>
    </source>
</evidence>
<keyword evidence="5" id="KW-0175">Coiled coil</keyword>
<comment type="caution">
    <text evidence="7">The sequence shown here is derived from an EMBL/GenBank/DDBJ whole genome shotgun (WGS) entry which is preliminary data.</text>
</comment>
<dbReference type="GO" id="GO:0046872">
    <property type="term" value="F:metal ion binding"/>
    <property type="evidence" value="ECO:0007669"/>
    <property type="project" value="InterPro"/>
</dbReference>
<keyword evidence="3" id="KW-0961">Cell wall biogenesis/degradation</keyword>
<dbReference type="GO" id="GO:0008716">
    <property type="term" value="F:D-alanine-D-alanine ligase activity"/>
    <property type="evidence" value="ECO:0007669"/>
    <property type="project" value="InterPro"/>
</dbReference>
<evidence type="ECO:0000256" key="2">
    <source>
        <dbReference type="ARBA" id="ARBA00022598"/>
    </source>
</evidence>
<dbReference type="PANTHER" id="PTHR23132">
    <property type="entry name" value="D-ALANINE--D-ALANINE LIGASE"/>
    <property type="match status" value="1"/>
</dbReference>
<dbReference type="Pfam" id="PF07478">
    <property type="entry name" value="Dala_Dala_lig_C"/>
    <property type="match status" value="1"/>
</dbReference>
<accession>A0A1F7WN15</accession>
<feature type="coiled-coil region" evidence="5">
    <location>
        <begin position="126"/>
        <end position="188"/>
    </location>
</feature>
<dbReference type="InterPro" id="IPR011095">
    <property type="entry name" value="Dala_Dala_lig_C"/>
</dbReference>
<organism evidence="7 8">
    <name type="scientific">Candidatus Woesebacteria bacterium GWA1_42_12</name>
    <dbReference type="NCBI Taxonomy" id="1802472"/>
    <lineage>
        <taxon>Bacteria</taxon>
        <taxon>Candidatus Woeseibacteriota</taxon>
    </lineage>
</organism>
<evidence type="ECO:0000313" key="8">
    <source>
        <dbReference type="Proteomes" id="UP000177091"/>
    </source>
</evidence>
<dbReference type="PANTHER" id="PTHR23132:SF23">
    <property type="entry name" value="D-ALANINE--D-ALANINE LIGASE B"/>
    <property type="match status" value="1"/>
</dbReference>
<dbReference type="EMBL" id="MGFK01000017">
    <property type="protein sequence ID" value="OGM04220.1"/>
    <property type="molecule type" value="Genomic_DNA"/>
</dbReference>
<keyword evidence="2" id="KW-0436">Ligase</keyword>
<evidence type="ECO:0000256" key="5">
    <source>
        <dbReference type="SAM" id="Coils"/>
    </source>
</evidence>
<sequence length="333" mass="37720">MTIGSKEDKKLRVGVIVGGTPEELNDAIYTAHEVAKALEGLGYHVEMITFDERFEKAVKLARIDMAFIIDATYIGSKKVNYGLRDLLDKLKIPYTGSKSKAASITKNKSLSKKYFEKAGLLTPAYLEISAQNLDTLEERLVRYNVKSPYVIKPRDEGAGMDVYYINSLSELLKRAKKLLDRHKNLIVESYIRGTEITIPILEIKGRVVPLACIEMEKAKSIKVLSYDVKSIMQFSPQKEIERVLRYHVPARIDKRLSEKIMKGAIVAHKTIECKGYSRIDTIVDRAKNVYFLEINSLPTLSEVGPFTKAARLRGFNYVDIINHVVHSVIDFMS</sequence>
<evidence type="ECO:0000256" key="1">
    <source>
        <dbReference type="ARBA" id="ARBA00010871"/>
    </source>
</evidence>
<name>A0A1F7WN15_9BACT</name>
<protein>
    <recommendedName>
        <fullName evidence="6">ATP-grasp domain-containing protein</fullName>
    </recommendedName>
</protein>
<gene>
    <name evidence="7" type="ORF">A2112_02755</name>
</gene>
<dbReference type="GO" id="GO:0005524">
    <property type="term" value="F:ATP binding"/>
    <property type="evidence" value="ECO:0007669"/>
    <property type="project" value="UniProtKB-UniRule"/>
</dbReference>
<evidence type="ECO:0000256" key="4">
    <source>
        <dbReference type="PROSITE-ProRule" id="PRU00409"/>
    </source>
</evidence>
<dbReference type="InterPro" id="IPR016185">
    <property type="entry name" value="PreATP-grasp_dom_sf"/>
</dbReference>
<dbReference type="InterPro" id="IPR013815">
    <property type="entry name" value="ATP_grasp_subdomain_1"/>
</dbReference>
<dbReference type="Proteomes" id="UP000177091">
    <property type="component" value="Unassembled WGS sequence"/>
</dbReference>
<keyword evidence="4" id="KW-0067">ATP-binding</keyword>
<dbReference type="GO" id="GO:0071555">
    <property type="term" value="P:cell wall organization"/>
    <property type="evidence" value="ECO:0007669"/>
    <property type="project" value="UniProtKB-KW"/>
</dbReference>
<dbReference type="PROSITE" id="PS50975">
    <property type="entry name" value="ATP_GRASP"/>
    <property type="match status" value="1"/>
</dbReference>
<feature type="domain" description="ATP-grasp" evidence="6">
    <location>
        <begin position="112"/>
        <end position="326"/>
    </location>
</feature>
<dbReference type="SUPFAM" id="SSF52440">
    <property type="entry name" value="PreATP-grasp domain"/>
    <property type="match status" value="1"/>
</dbReference>
<dbReference type="SUPFAM" id="SSF56059">
    <property type="entry name" value="Glutathione synthetase ATP-binding domain-like"/>
    <property type="match status" value="1"/>
</dbReference>
<dbReference type="AlphaFoldDB" id="A0A1F7WN15"/>